<comment type="function">
    <text evidence="9">Component of the Mediator complex, a coactivator involved in the regulated transcription of nearly all RNA polymerase II-dependent genes. Mediator functions as a bridge to convey information from gene-specific regulatory proteins to the basal RNA polymerase II transcription machinery. Mediator is recruited to promoters by direct interactions with regulatory proteins and serves as a scaffold for the assembly of a functional preinitiation complex with RNA polymerase II and the general transcription factors.</text>
</comment>
<sequence>MAAAAHQPDAVPLGDASSQLNNNPPALKCRMTRLKEVVLPLRKYAYIRWKNFMTHMVHNRACEETFHRSASNMWKKHYIPPDALAKLMLAPRFDGYMLDPRTHLYINKCLTLGYLDIPSVLAGQLKYTSLGNFATPDIDPTKEPVTRWKGSFSSDEVLFWRLAKCIGQAGTSPETPRISADVALHTVLRMATWVELFNKVFETLSKDTMRQKYDNNLRAEIESTHAAFVGLLLKVCESRAVLNALDKKVAGRCRRAIVKNLPRFISSIQVQPIAERLNMFRQKMAKYDVKKPVDGEEADDGIDSAASVMALESTSGKRIPPTNSRAGLYIYLNACLVGRPVIDDAILCNWIRNRYNPEIHVGIVDLILASFDVLSNAAFRNEHRSTAQLLRSYLTNKLPLLILNLALGLYPPTLSEFCITTALGQVDPSVFPTLTGMFDDTRNNNDFTENMREEFCFACCLHGLISQANISALLGDTYSSLPAEGKRVKAALVQECAGNSDYIVSLLASLDKTDGNVGAVCEALVEVFGELCANRDTATLKTLCSQLALQPMSLDVIQLFEKPVKLLQPLCHLLDEWRYDDEQTEYQSVYEEFGSVLLLVMVFAYRYNLSPPDMGIRSPDSFVARLIREGHLSKALYELSPAEDACLTGWIHGLFGTDTGGLSDELLASCPPQDFYLLVSTLFKNIVVANSEGCLSMEALKNGIEYLVDTFLMPSLVPAVLFLADQLSVDQEPEQQAMVNVLHMILKPKAIHTNTGKMLAAVKNLTAKPLERALRRYQRRYPTSEQVEPLLVVIKDNIPLSRRTGGADHNELESWCATPGGGLAIAVRSTIQNFVHWSTDPLAVTPTPYTHRQILVAIRRMTAQHVIRLIIDEIKVHMSHGAPALSLMYDVAIALIVSPEVTNYPEPVAQLVDDSGAMPIPTQRRLTLREVLGMKAATYKTIFRTDPVKAEIVLRLHREVEAQMAPAPVPTLMDADKALPLDTGAERAVAGADAVENLVAQAAPVEGLPETLDLMDMSMGDMGMVNGLGGSGSNLDLGTDADLFGGLGGGDDFGWDNIDVMGL</sequence>
<evidence type="ECO:0000313" key="11">
    <source>
        <dbReference type="Proteomes" id="UP000033483"/>
    </source>
</evidence>
<evidence type="ECO:0000256" key="3">
    <source>
        <dbReference type="ARBA" id="ARBA00020628"/>
    </source>
</evidence>
<dbReference type="AlphaFoldDB" id="A0A0F4ZCP6"/>
<evidence type="ECO:0000256" key="9">
    <source>
        <dbReference type="RuleBase" id="RU364142"/>
    </source>
</evidence>
<keyword evidence="7 9" id="KW-0539">Nucleus</keyword>
<dbReference type="GO" id="GO:0006357">
    <property type="term" value="P:regulation of transcription by RNA polymerase II"/>
    <property type="evidence" value="ECO:0007669"/>
    <property type="project" value="InterPro"/>
</dbReference>
<keyword evidence="4 9" id="KW-0805">Transcription regulation</keyword>
<comment type="caution">
    <text evidence="10">The sequence shown here is derived from an EMBL/GenBank/DDBJ whole genome shotgun (WGS) entry which is preliminary data.</text>
</comment>
<proteinExistence type="inferred from homology"/>
<dbReference type="GO" id="GO:0016592">
    <property type="term" value="C:mediator complex"/>
    <property type="evidence" value="ECO:0007669"/>
    <property type="project" value="InterPro"/>
</dbReference>
<evidence type="ECO:0000256" key="8">
    <source>
        <dbReference type="ARBA" id="ARBA00031256"/>
    </source>
</evidence>
<dbReference type="Pfam" id="PF08689">
    <property type="entry name" value="Med5"/>
    <property type="match status" value="1"/>
</dbReference>
<name>A0A0F4ZCP6_9PEZI</name>
<comment type="similarity">
    <text evidence="2 9">Belongs to the Mediator complex subunit 5 family.</text>
</comment>
<protein>
    <recommendedName>
        <fullName evidence="3 9">Mediator of RNA polymerase II transcription subunit 5</fullName>
    </recommendedName>
    <alternativeName>
        <fullName evidence="8 9">Mediator complex subunit 5</fullName>
    </alternativeName>
</protein>
<evidence type="ECO:0000256" key="1">
    <source>
        <dbReference type="ARBA" id="ARBA00004123"/>
    </source>
</evidence>
<dbReference type="PANTHER" id="PTHR35784">
    <property type="entry name" value="MEDIATOR OF RNA POLYMERASE II TRANSCRIPTION SUBUNIT 5"/>
    <property type="match status" value="1"/>
</dbReference>
<comment type="subcellular location">
    <subcellularLocation>
        <location evidence="1 9">Nucleus</location>
    </subcellularLocation>
</comment>
<gene>
    <name evidence="9" type="primary">MED5</name>
    <name evidence="10" type="ORF">TD95_000200</name>
</gene>
<comment type="subunit">
    <text evidence="9">Component of the Mediator complex.</text>
</comment>
<keyword evidence="5 9" id="KW-0010">Activator</keyword>
<evidence type="ECO:0000256" key="2">
    <source>
        <dbReference type="ARBA" id="ARBA00008782"/>
    </source>
</evidence>
<reference evidence="10 11" key="1">
    <citation type="submission" date="2015-03" db="EMBL/GenBank/DDBJ databases">
        <authorList>
            <person name="Radwan O."/>
            <person name="Al-Naeli F.A."/>
            <person name="Rendon G.A."/>
            <person name="Fields C."/>
        </authorList>
    </citation>
    <scope>NUCLEOTIDE SEQUENCE [LARGE SCALE GENOMIC DNA]</scope>
    <source>
        <strain evidence="10">CR-DP1</strain>
    </source>
</reference>
<evidence type="ECO:0000313" key="10">
    <source>
        <dbReference type="EMBL" id="KKA28369.1"/>
    </source>
</evidence>
<dbReference type="GO" id="GO:0003712">
    <property type="term" value="F:transcription coregulator activity"/>
    <property type="evidence" value="ECO:0007669"/>
    <property type="project" value="InterPro"/>
</dbReference>
<dbReference type="Proteomes" id="UP000033483">
    <property type="component" value="Unassembled WGS sequence"/>
</dbReference>
<organism evidence="10 11">
    <name type="scientific">Thielaviopsis punctulata</name>
    <dbReference type="NCBI Taxonomy" id="72032"/>
    <lineage>
        <taxon>Eukaryota</taxon>
        <taxon>Fungi</taxon>
        <taxon>Dikarya</taxon>
        <taxon>Ascomycota</taxon>
        <taxon>Pezizomycotina</taxon>
        <taxon>Sordariomycetes</taxon>
        <taxon>Hypocreomycetidae</taxon>
        <taxon>Microascales</taxon>
        <taxon>Ceratocystidaceae</taxon>
        <taxon>Thielaviopsis</taxon>
    </lineage>
</organism>
<evidence type="ECO:0000256" key="4">
    <source>
        <dbReference type="ARBA" id="ARBA00023015"/>
    </source>
</evidence>
<accession>A0A0F4ZCP6</accession>
<evidence type="ECO:0000256" key="6">
    <source>
        <dbReference type="ARBA" id="ARBA00023163"/>
    </source>
</evidence>
<evidence type="ECO:0000256" key="7">
    <source>
        <dbReference type="ARBA" id="ARBA00023242"/>
    </source>
</evidence>
<keyword evidence="6 9" id="KW-0804">Transcription</keyword>
<keyword evidence="11" id="KW-1185">Reference proteome</keyword>
<dbReference type="OrthoDB" id="5322661at2759"/>
<dbReference type="InterPro" id="IPR014801">
    <property type="entry name" value="Mediator_Med5_fun"/>
</dbReference>
<evidence type="ECO:0000256" key="5">
    <source>
        <dbReference type="ARBA" id="ARBA00023159"/>
    </source>
</evidence>
<dbReference type="EMBL" id="LAEV01001332">
    <property type="protein sequence ID" value="KKA28369.1"/>
    <property type="molecule type" value="Genomic_DNA"/>
</dbReference>
<dbReference type="PANTHER" id="PTHR35784:SF1">
    <property type="entry name" value="MEDIATOR OF RNA POLYMERASE II TRANSCRIPTION SUBUNIT 5"/>
    <property type="match status" value="1"/>
</dbReference>